<dbReference type="OrthoDB" id="2789670at2759"/>
<dbReference type="InParanoid" id="A0A2I4B709"/>
<feature type="transmembrane region" description="Helical" evidence="5">
    <location>
        <begin position="12"/>
        <end position="29"/>
    </location>
</feature>
<evidence type="ECO:0000256" key="3">
    <source>
        <dbReference type="ARBA" id="ARBA00022723"/>
    </source>
</evidence>
<dbReference type="InterPro" id="IPR002401">
    <property type="entry name" value="Cyt_P450_E_grp-I"/>
</dbReference>
<dbReference type="Proteomes" id="UP000192220">
    <property type="component" value="Unplaced"/>
</dbReference>
<keyword evidence="5" id="KW-0812">Transmembrane</keyword>
<evidence type="ECO:0000256" key="2">
    <source>
        <dbReference type="ARBA" id="ARBA00010617"/>
    </source>
</evidence>
<dbReference type="GO" id="GO:0016712">
    <property type="term" value="F:oxidoreductase activity, acting on paired donors, with incorporation or reduction of molecular oxygen, reduced flavin or flavoprotein as one donor, and incorporation of one atom of oxygen"/>
    <property type="evidence" value="ECO:0007669"/>
    <property type="project" value="TreeGrafter"/>
</dbReference>
<dbReference type="GO" id="GO:0020037">
    <property type="term" value="F:heme binding"/>
    <property type="evidence" value="ECO:0007669"/>
    <property type="project" value="InterPro"/>
</dbReference>
<evidence type="ECO:0000256" key="5">
    <source>
        <dbReference type="SAM" id="Phobius"/>
    </source>
</evidence>
<dbReference type="PANTHER" id="PTHR24300">
    <property type="entry name" value="CYTOCHROME P450 508A4-RELATED"/>
    <property type="match status" value="1"/>
</dbReference>
<dbReference type="STRING" id="52670.A0A2I4B709"/>
<name>A0A2I4B709_AUSLI</name>
<comment type="cofactor">
    <cofactor evidence="1">
        <name>heme</name>
        <dbReference type="ChEBI" id="CHEBI:30413"/>
    </cofactor>
</comment>
<evidence type="ECO:0000256" key="1">
    <source>
        <dbReference type="ARBA" id="ARBA00001971"/>
    </source>
</evidence>
<dbReference type="GeneID" id="106517304"/>
<keyword evidence="4" id="KW-0408">Iron</keyword>
<protein>
    <submittedName>
        <fullName evidence="7">Cytochrome P450 2J6-like</fullName>
    </submittedName>
</protein>
<evidence type="ECO:0000313" key="6">
    <source>
        <dbReference type="Proteomes" id="UP000192220"/>
    </source>
</evidence>
<gene>
    <name evidence="7" type="primary">LOC106517304</name>
</gene>
<dbReference type="PANTHER" id="PTHR24300:SF309">
    <property type="entry name" value="CYTOCHROME P450-RELATED"/>
    <property type="match status" value="1"/>
</dbReference>
<dbReference type="GO" id="GO:0005506">
    <property type="term" value="F:iron ion binding"/>
    <property type="evidence" value="ECO:0007669"/>
    <property type="project" value="InterPro"/>
</dbReference>
<dbReference type="InterPro" id="IPR050182">
    <property type="entry name" value="Cytochrome_P450_fam2"/>
</dbReference>
<dbReference type="KEGG" id="alim:106517304"/>
<dbReference type="GO" id="GO:0005737">
    <property type="term" value="C:cytoplasm"/>
    <property type="evidence" value="ECO:0007669"/>
    <property type="project" value="TreeGrafter"/>
</dbReference>
<accession>A0A2I4B709</accession>
<dbReference type="RefSeq" id="XP_013863520.1">
    <property type="nucleotide sequence ID" value="XM_014008066.1"/>
</dbReference>
<proteinExistence type="inferred from homology"/>
<organism evidence="6 7">
    <name type="scientific">Austrofundulus limnaeus</name>
    <name type="common">Annual killifish</name>
    <dbReference type="NCBI Taxonomy" id="52670"/>
    <lineage>
        <taxon>Eukaryota</taxon>
        <taxon>Metazoa</taxon>
        <taxon>Chordata</taxon>
        <taxon>Craniata</taxon>
        <taxon>Vertebrata</taxon>
        <taxon>Euteleostomi</taxon>
        <taxon>Actinopterygii</taxon>
        <taxon>Neopterygii</taxon>
        <taxon>Teleostei</taxon>
        <taxon>Neoteleostei</taxon>
        <taxon>Acanthomorphata</taxon>
        <taxon>Ovalentaria</taxon>
        <taxon>Atherinomorphae</taxon>
        <taxon>Cyprinodontiformes</taxon>
        <taxon>Rivulidae</taxon>
        <taxon>Austrofundulus</taxon>
    </lineage>
</organism>
<evidence type="ECO:0000313" key="7">
    <source>
        <dbReference type="RefSeq" id="XP_013863520.1"/>
    </source>
</evidence>
<keyword evidence="6" id="KW-1185">Reference proteome</keyword>
<dbReference type="AlphaFoldDB" id="A0A2I4B709"/>
<keyword evidence="5" id="KW-0472">Membrane</keyword>
<dbReference type="SUPFAM" id="SSF48264">
    <property type="entry name" value="Cytochrome P450"/>
    <property type="match status" value="1"/>
</dbReference>
<keyword evidence="3" id="KW-0479">Metal-binding</keyword>
<dbReference type="InterPro" id="IPR036396">
    <property type="entry name" value="Cyt_P450_sf"/>
</dbReference>
<dbReference type="InterPro" id="IPR001128">
    <property type="entry name" value="Cyt_P450"/>
</dbReference>
<keyword evidence="5" id="KW-1133">Transmembrane helix</keyword>
<evidence type="ECO:0000256" key="4">
    <source>
        <dbReference type="ARBA" id="ARBA00023004"/>
    </source>
</evidence>
<dbReference type="GO" id="GO:0006805">
    <property type="term" value="P:xenobiotic metabolic process"/>
    <property type="evidence" value="ECO:0007669"/>
    <property type="project" value="TreeGrafter"/>
</dbReference>
<sequence length="159" mass="18289">MIFQGLLDRLDFTSWLLLGFLLLILIDVVKNWAPHNFPPGPWGVPFLGNIFTAVDFKSMEKLTQKYGTVFSLRKGSERYVFISGYKMVKEALVNQLDSFVDRPIVPLFHVLYNGLGEYCFEQWLLMEEAEKVCHQSSTLLWRGTKESGEIHRSGVQLSL</sequence>
<dbReference type="PRINTS" id="PR00463">
    <property type="entry name" value="EP450I"/>
</dbReference>
<dbReference type="Gene3D" id="1.10.630.10">
    <property type="entry name" value="Cytochrome P450"/>
    <property type="match status" value="1"/>
</dbReference>
<reference evidence="7" key="1">
    <citation type="submission" date="2025-08" db="UniProtKB">
        <authorList>
            <consortium name="RefSeq"/>
        </authorList>
    </citation>
    <scope>IDENTIFICATION</scope>
    <source>
        <strain evidence="7">Quisiro</strain>
        <tissue evidence="7">Liver</tissue>
    </source>
</reference>
<dbReference type="GO" id="GO:0006082">
    <property type="term" value="P:organic acid metabolic process"/>
    <property type="evidence" value="ECO:0007669"/>
    <property type="project" value="TreeGrafter"/>
</dbReference>
<comment type="similarity">
    <text evidence="2">Belongs to the cytochrome P450 family.</text>
</comment>
<dbReference type="Pfam" id="PF00067">
    <property type="entry name" value="p450"/>
    <property type="match status" value="1"/>
</dbReference>